<feature type="transmembrane region" description="Helical" evidence="10">
    <location>
        <begin position="116"/>
        <end position="140"/>
    </location>
</feature>
<proteinExistence type="inferred from homology"/>
<feature type="binding site" evidence="10">
    <location>
        <position position="97"/>
    </location>
    <ligand>
        <name>Na(+)</name>
        <dbReference type="ChEBI" id="CHEBI:29101"/>
        <note>structural</note>
    </ligand>
</feature>
<gene>
    <name evidence="10" type="primary">fluC</name>
    <name evidence="10" type="synonym">crcB</name>
    <name evidence="11" type="ORF">Gocc_0914</name>
</gene>
<evidence type="ECO:0000256" key="10">
    <source>
        <dbReference type="HAMAP-Rule" id="MF_00454"/>
    </source>
</evidence>
<dbReference type="GO" id="GO:0046872">
    <property type="term" value="F:metal ion binding"/>
    <property type="evidence" value="ECO:0007669"/>
    <property type="project" value="UniProtKB-KW"/>
</dbReference>
<dbReference type="HAMAP" id="MF_00454">
    <property type="entry name" value="FluC"/>
    <property type="match status" value="1"/>
</dbReference>
<comment type="activity regulation">
    <text evidence="10">Na(+) is not transported, but it plays an essential structural role and its presence is essential for fluoride channel function.</text>
</comment>
<keyword evidence="10" id="KW-0915">Sodium</keyword>
<dbReference type="Pfam" id="PF02537">
    <property type="entry name" value="CRCB"/>
    <property type="match status" value="1"/>
</dbReference>
<keyword evidence="6 10" id="KW-0407">Ion channel</keyword>
<comment type="function">
    <text evidence="9 10">Fluoride-specific ion channel. Important for reducing fluoride concentration in the cell, thus reducing its toxicity.</text>
</comment>
<evidence type="ECO:0000313" key="11">
    <source>
        <dbReference type="EMBL" id="RDI75116.1"/>
    </source>
</evidence>
<dbReference type="Proteomes" id="UP000254134">
    <property type="component" value="Unassembled WGS sequence"/>
</dbReference>
<evidence type="ECO:0000256" key="6">
    <source>
        <dbReference type="ARBA" id="ARBA00023303"/>
    </source>
</evidence>
<sequence>MDTPDASPTHMVLRPRSRLRERLLLAIFAGGALGALARAAVETAFPATGHGWPWATFAVNIAGAGLLAYVVTRLQERLPPSTYPRPLLGTGLCGALTTFSTMQIEVIRLVREGHAALAVAYLAASVATGAVVVFLVSALVRRVPAR</sequence>
<evidence type="ECO:0000256" key="1">
    <source>
        <dbReference type="ARBA" id="ARBA00004651"/>
    </source>
</evidence>
<accession>A0A7M2YYE9</accession>
<reference evidence="12" key="2">
    <citation type="journal article" date="2019" name="MicrobiologyOpen">
        <title>High-quality draft genome sequence of Gaiella occulta isolated from a 150 meter deep mineral water borehole and comparison with the genome sequences of other deep-branching lineages of the phylum Actinobacteria.</title>
        <authorList>
            <person name="Severino R."/>
            <person name="Froufe H.J.C."/>
            <person name="Barroso C."/>
            <person name="Albuquerque L."/>
            <person name="Lobo-da-Cunha A."/>
            <person name="da Costa M.S."/>
            <person name="Egas C."/>
        </authorList>
    </citation>
    <scope>NUCLEOTIDE SEQUENCE [LARGE SCALE GENOMIC DNA]</scope>
    <source>
        <strain evidence="12">F2-233</strain>
    </source>
</reference>
<reference evidence="11 12" key="1">
    <citation type="submission" date="2018-07" db="EMBL/GenBank/DDBJ databases">
        <title>High-quality-draft genome sequence of Gaiella occulta.</title>
        <authorList>
            <person name="Severino R."/>
            <person name="Froufe H.J.C."/>
            <person name="Rainey F.A."/>
            <person name="Barroso C."/>
            <person name="Albuquerque L."/>
            <person name="Lobo-Da-Cunha A."/>
            <person name="Da Costa M.S."/>
            <person name="Egas C."/>
        </authorList>
    </citation>
    <scope>NUCLEOTIDE SEQUENCE [LARGE SCALE GENOMIC DNA]</scope>
    <source>
        <strain evidence="11 12">F2-233</strain>
    </source>
</reference>
<feature type="transmembrane region" description="Helical" evidence="10">
    <location>
        <begin position="86"/>
        <end position="104"/>
    </location>
</feature>
<evidence type="ECO:0000256" key="9">
    <source>
        <dbReference type="ARBA" id="ARBA00049940"/>
    </source>
</evidence>
<dbReference type="GO" id="GO:0062054">
    <property type="term" value="F:fluoride channel activity"/>
    <property type="evidence" value="ECO:0007669"/>
    <property type="project" value="UniProtKB-UniRule"/>
</dbReference>
<evidence type="ECO:0000256" key="2">
    <source>
        <dbReference type="ARBA" id="ARBA00022475"/>
    </source>
</evidence>
<comment type="caution">
    <text evidence="11">The sequence shown here is derived from an EMBL/GenBank/DDBJ whole genome shotgun (WGS) entry which is preliminary data.</text>
</comment>
<feature type="binding site" evidence="10">
    <location>
        <position position="94"/>
    </location>
    <ligand>
        <name>Na(+)</name>
        <dbReference type="ChEBI" id="CHEBI:29101"/>
        <note>structural</note>
    </ligand>
</feature>
<keyword evidence="5 10" id="KW-0472">Membrane</keyword>
<dbReference type="NCBIfam" id="NF010812">
    <property type="entry name" value="PRK14216.1"/>
    <property type="match status" value="1"/>
</dbReference>
<comment type="subcellular location">
    <subcellularLocation>
        <location evidence="1 10">Cell membrane</location>
        <topology evidence="1 10">Multi-pass membrane protein</topology>
    </subcellularLocation>
</comment>
<dbReference type="PANTHER" id="PTHR28259:SF1">
    <property type="entry name" value="FLUORIDE EXPORT PROTEIN 1-RELATED"/>
    <property type="match status" value="1"/>
</dbReference>
<comment type="similarity">
    <text evidence="7 10">Belongs to the fluoride channel Fluc/FEX (TC 1.A.43) family.</text>
</comment>
<evidence type="ECO:0000256" key="3">
    <source>
        <dbReference type="ARBA" id="ARBA00022692"/>
    </source>
</evidence>
<dbReference type="GO" id="GO:0005886">
    <property type="term" value="C:plasma membrane"/>
    <property type="evidence" value="ECO:0007669"/>
    <property type="project" value="UniProtKB-SubCell"/>
</dbReference>
<evidence type="ECO:0000256" key="7">
    <source>
        <dbReference type="ARBA" id="ARBA00035120"/>
    </source>
</evidence>
<keyword evidence="10" id="KW-0813">Transport</keyword>
<keyword evidence="4 10" id="KW-1133">Transmembrane helix</keyword>
<dbReference type="AlphaFoldDB" id="A0A7M2YYE9"/>
<evidence type="ECO:0000256" key="4">
    <source>
        <dbReference type="ARBA" id="ARBA00022989"/>
    </source>
</evidence>
<organism evidence="11 12">
    <name type="scientific">Gaiella occulta</name>
    <dbReference type="NCBI Taxonomy" id="1002870"/>
    <lineage>
        <taxon>Bacteria</taxon>
        <taxon>Bacillati</taxon>
        <taxon>Actinomycetota</taxon>
        <taxon>Thermoleophilia</taxon>
        <taxon>Gaiellales</taxon>
        <taxon>Gaiellaceae</taxon>
        <taxon>Gaiella</taxon>
    </lineage>
</organism>
<feature type="transmembrane region" description="Helical" evidence="10">
    <location>
        <begin position="55"/>
        <end position="74"/>
    </location>
</feature>
<dbReference type="GO" id="GO:0140114">
    <property type="term" value="P:cellular detoxification of fluoride"/>
    <property type="evidence" value="ECO:0007669"/>
    <property type="project" value="UniProtKB-UniRule"/>
</dbReference>
<keyword evidence="3 10" id="KW-0812">Transmembrane</keyword>
<evidence type="ECO:0000256" key="8">
    <source>
        <dbReference type="ARBA" id="ARBA00035585"/>
    </source>
</evidence>
<keyword evidence="2 10" id="KW-1003">Cell membrane</keyword>
<protein>
    <recommendedName>
        <fullName evidence="10">Fluoride-specific ion channel FluC</fullName>
    </recommendedName>
</protein>
<keyword evidence="10" id="KW-0406">Ion transport</keyword>
<keyword evidence="10" id="KW-0479">Metal-binding</keyword>
<evidence type="ECO:0000313" key="12">
    <source>
        <dbReference type="Proteomes" id="UP000254134"/>
    </source>
</evidence>
<keyword evidence="12" id="KW-1185">Reference proteome</keyword>
<dbReference type="EMBL" id="QQZY01000002">
    <property type="protein sequence ID" value="RDI75116.1"/>
    <property type="molecule type" value="Genomic_DNA"/>
</dbReference>
<dbReference type="PANTHER" id="PTHR28259">
    <property type="entry name" value="FLUORIDE EXPORT PROTEIN 1-RELATED"/>
    <property type="match status" value="1"/>
</dbReference>
<evidence type="ECO:0000256" key="5">
    <source>
        <dbReference type="ARBA" id="ARBA00023136"/>
    </source>
</evidence>
<comment type="catalytic activity">
    <reaction evidence="8">
        <text>fluoride(in) = fluoride(out)</text>
        <dbReference type="Rhea" id="RHEA:76159"/>
        <dbReference type="ChEBI" id="CHEBI:17051"/>
    </reaction>
    <physiologicalReaction direction="left-to-right" evidence="8">
        <dbReference type="Rhea" id="RHEA:76160"/>
    </physiologicalReaction>
</comment>
<dbReference type="InterPro" id="IPR003691">
    <property type="entry name" value="FluC"/>
</dbReference>
<name>A0A7M2YYE9_9ACTN</name>